<dbReference type="InterPro" id="IPR050715">
    <property type="entry name" value="LRR-SigEffector_domain"/>
</dbReference>
<accession>A0A074S9A1</accession>
<reference evidence="4 5" key="1">
    <citation type="submission" date="2013-12" db="EMBL/GenBank/DDBJ databases">
        <authorList>
            <person name="Cubeta M."/>
            <person name="Pakala S."/>
            <person name="Fedorova N."/>
            <person name="Thomas E."/>
            <person name="Dean R."/>
            <person name="Jabaji S."/>
            <person name="Neate S."/>
            <person name="Toda T."/>
            <person name="Tavantzis S."/>
            <person name="Vilgalys R."/>
            <person name="Bharathan N."/>
            <person name="Pakala S."/>
            <person name="Losada L.S."/>
            <person name="Zafar N."/>
            <person name="Nierman W."/>
        </authorList>
    </citation>
    <scope>NUCLEOTIDE SEQUENCE [LARGE SCALE GENOMIC DNA]</scope>
    <source>
        <strain evidence="4 5">123E</strain>
    </source>
</reference>
<evidence type="ECO:0000256" key="2">
    <source>
        <dbReference type="ARBA" id="ARBA00022737"/>
    </source>
</evidence>
<dbReference type="HOGENOM" id="CLU_023474_0_0_1"/>
<gene>
    <name evidence="4" type="ORF">V565_021140</name>
</gene>
<dbReference type="InterPro" id="IPR032675">
    <property type="entry name" value="LRR_dom_sf"/>
</dbReference>
<feature type="region of interest" description="Disordered" evidence="3">
    <location>
        <begin position="1"/>
        <end position="100"/>
    </location>
</feature>
<dbReference type="STRING" id="1423351.A0A074S9A1"/>
<name>A0A074S9A1_9AGAM</name>
<feature type="compositionally biased region" description="Polar residues" evidence="3">
    <location>
        <begin position="339"/>
        <end position="366"/>
    </location>
</feature>
<evidence type="ECO:0000256" key="3">
    <source>
        <dbReference type="SAM" id="MobiDB-lite"/>
    </source>
</evidence>
<evidence type="ECO:0000313" key="4">
    <source>
        <dbReference type="EMBL" id="KEP54170.1"/>
    </source>
</evidence>
<dbReference type="PANTHER" id="PTHR45752:SF187">
    <property type="entry name" value="LEUCINE-RICH REPEAT AND IQ DOMAIN-CONTAINING PROTEIN 4"/>
    <property type="match status" value="1"/>
</dbReference>
<dbReference type="SUPFAM" id="SSF52058">
    <property type="entry name" value="L domain-like"/>
    <property type="match status" value="1"/>
</dbReference>
<dbReference type="SMART" id="SM00369">
    <property type="entry name" value="LRR_TYP"/>
    <property type="match status" value="2"/>
</dbReference>
<dbReference type="PANTHER" id="PTHR45752">
    <property type="entry name" value="LEUCINE-RICH REPEAT-CONTAINING"/>
    <property type="match status" value="1"/>
</dbReference>
<evidence type="ECO:0000256" key="1">
    <source>
        <dbReference type="ARBA" id="ARBA00022614"/>
    </source>
</evidence>
<proteinExistence type="predicted"/>
<keyword evidence="2" id="KW-0677">Repeat</keyword>
<keyword evidence="1" id="KW-0433">Leucine-rich repeat</keyword>
<dbReference type="EMBL" id="AZST01000036">
    <property type="protein sequence ID" value="KEP54170.1"/>
    <property type="molecule type" value="Genomic_DNA"/>
</dbReference>
<dbReference type="Proteomes" id="UP000027456">
    <property type="component" value="Unassembled WGS sequence"/>
</dbReference>
<dbReference type="InterPro" id="IPR001611">
    <property type="entry name" value="Leu-rich_rpt"/>
</dbReference>
<protein>
    <submittedName>
        <fullName evidence="4">LRR protein</fullName>
    </submittedName>
</protein>
<keyword evidence="5" id="KW-1185">Reference proteome</keyword>
<comment type="caution">
    <text evidence="4">The sequence shown here is derived from an EMBL/GenBank/DDBJ whole genome shotgun (WGS) entry which is preliminary data.</text>
</comment>
<dbReference type="OrthoDB" id="660555at2759"/>
<feature type="compositionally biased region" description="Polar residues" evidence="3">
    <location>
        <begin position="69"/>
        <end position="100"/>
    </location>
</feature>
<dbReference type="AlphaFoldDB" id="A0A074S9A1"/>
<dbReference type="PROSITE" id="PS51450">
    <property type="entry name" value="LRR"/>
    <property type="match status" value="1"/>
</dbReference>
<organism evidence="4 5">
    <name type="scientific">Rhizoctonia solani 123E</name>
    <dbReference type="NCBI Taxonomy" id="1423351"/>
    <lineage>
        <taxon>Eukaryota</taxon>
        <taxon>Fungi</taxon>
        <taxon>Dikarya</taxon>
        <taxon>Basidiomycota</taxon>
        <taxon>Agaricomycotina</taxon>
        <taxon>Agaricomycetes</taxon>
        <taxon>Cantharellales</taxon>
        <taxon>Ceratobasidiaceae</taxon>
        <taxon>Rhizoctonia</taxon>
    </lineage>
</organism>
<dbReference type="InterPro" id="IPR003591">
    <property type="entry name" value="Leu-rich_rpt_typical-subtyp"/>
</dbReference>
<sequence>MAEYLSNPGAYHYAPSPSPPSSPIPWDTLSHSSDNESQDDSPWKMESDPYSANAKATHSPLLHTRTKRQTYTMPLTPSSSFTSYGPGSPSPTFQSATSTPIRVQSKYTPLNDRQWEEVLNDVFRNGATIVNLDNSNITKIPREIIDLDKMVSLPLEPSESMKPPVQSPIAPSRSNVASAAARSRRVFSQSRSSSSLFSSGSPTKPKREIQLYLANNRISILPSELFQLNNLTLLSLRELLRSYVNFFEPISFIGGNKLRSLPPAIGNLKSLRSLNIASNELTTLPSELSYLNLQALLLHPNPFLPKPTTESTGITPLSYTTPLTRHSDTLVSKSLLTPTDSQSSVFSFPSHTPSLSRSNSDSNPYDSHTFPPHALTLEDHYDLPSWLSEKRTVNIHIEAARHGAEDAHDLYSWCPGRRHRIDVETETTGSSSGIFIIPAEERLEWVSMLAGCELSPAVPILWRGCSAGCLSFLDGNIDPTTVPLQEQDEREDDEEFITGFSGISHGNVAPSEEGREARARAQAHIVWDDMMDLDS</sequence>
<evidence type="ECO:0000313" key="5">
    <source>
        <dbReference type="Proteomes" id="UP000027456"/>
    </source>
</evidence>
<feature type="region of interest" description="Disordered" evidence="3">
    <location>
        <begin position="339"/>
        <end position="369"/>
    </location>
</feature>
<dbReference type="Gene3D" id="3.80.10.10">
    <property type="entry name" value="Ribonuclease Inhibitor"/>
    <property type="match status" value="1"/>
</dbReference>